<dbReference type="GO" id="GO:0005737">
    <property type="term" value="C:cytoplasm"/>
    <property type="evidence" value="ECO:0007669"/>
    <property type="project" value="UniProtKB-SubCell"/>
</dbReference>
<accession>A0A0N4W6E7</accession>
<comment type="subcellular location">
    <subcellularLocation>
        <location evidence="1">Cytoplasm</location>
    </subcellularLocation>
</comment>
<dbReference type="SUPFAM" id="SSF51735">
    <property type="entry name" value="NAD(P)-binding Rossmann-fold domains"/>
    <property type="match status" value="1"/>
</dbReference>
<dbReference type="InterPro" id="IPR002347">
    <property type="entry name" value="SDR_fam"/>
</dbReference>
<reference evidence="7" key="1">
    <citation type="submission" date="2017-02" db="UniProtKB">
        <authorList>
            <consortium name="WormBaseParasite"/>
        </authorList>
    </citation>
    <scope>IDENTIFICATION</scope>
</reference>
<dbReference type="Gene3D" id="3.40.50.720">
    <property type="entry name" value="NAD(P)-binding Rossmann-like Domain"/>
    <property type="match status" value="1"/>
</dbReference>
<dbReference type="InterPro" id="IPR051721">
    <property type="entry name" value="Biopterin_syn/organic_redct"/>
</dbReference>
<dbReference type="WBParaSite" id="HPLM_0000561701-mRNA-1">
    <property type="protein sequence ID" value="HPLM_0000561701-mRNA-1"/>
    <property type="gene ID" value="HPLM_0000561701"/>
</dbReference>
<keyword evidence="3" id="KW-0521">NADP</keyword>
<dbReference type="EMBL" id="UZAF01016365">
    <property type="protein sequence ID" value="VDO26536.1"/>
    <property type="molecule type" value="Genomic_DNA"/>
</dbReference>
<dbReference type="PANTHER" id="PTHR44085:SF2">
    <property type="entry name" value="SEPIAPTERIN REDUCTASE"/>
    <property type="match status" value="1"/>
</dbReference>
<dbReference type="AlphaFoldDB" id="A0A0N4W6E7"/>
<keyword evidence="4" id="KW-0560">Oxidoreductase</keyword>
<reference evidence="5 6" key="2">
    <citation type="submission" date="2018-11" db="EMBL/GenBank/DDBJ databases">
        <authorList>
            <consortium name="Pathogen Informatics"/>
        </authorList>
    </citation>
    <scope>NUCLEOTIDE SEQUENCE [LARGE SCALE GENOMIC DNA]</scope>
    <source>
        <strain evidence="5 6">MHpl1</strain>
    </source>
</reference>
<keyword evidence="2" id="KW-0963">Cytoplasm</keyword>
<keyword evidence="6" id="KW-1185">Reference proteome</keyword>
<dbReference type="STRING" id="6290.A0A0N4W6E7"/>
<dbReference type="PANTHER" id="PTHR44085">
    <property type="entry name" value="SEPIAPTERIN REDUCTASE"/>
    <property type="match status" value="1"/>
</dbReference>
<evidence type="ECO:0000313" key="7">
    <source>
        <dbReference type="WBParaSite" id="HPLM_0000561701-mRNA-1"/>
    </source>
</evidence>
<organism evidence="7">
    <name type="scientific">Haemonchus placei</name>
    <name type="common">Barber's pole worm</name>
    <dbReference type="NCBI Taxonomy" id="6290"/>
    <lineage>
        <taxon>Eukaryota</taxon>
        <taxon>Metazoa</taxon>
        <taxon>Ecdysozoa</taxon>
        <taxon>Nematoda</taxon>
        <taxon>Chromadorea</taxon>
        <taxon>Rhabditida</taxon>
        <taxon>Rhabditina</taxon>
        <taxon>Rhabditomorpha</taxon>
        <taxon>Strongyloidea</taxon>
        <taxon>Trichostrongylidae</taxon>
        <taxon>Haemonchus</taxon>
    </lineage>
</organism>
<name>A0A0N4W6E7_HAEPC</name>
<evidence type="ECO:0000313" key="6">
    <source>
        <dbReference type="Proteomes" id="UP000268014"/>
    </source>
</evidence>
<evidence type="ECO:0000256" key="3">
    <source>
        <dbReference type="ARBA" id="ARBA00022857"/>
    </source>
</evidence>
<dbReference type="GO" id="GO:0004757">
    <property type="term" value="F:sepiapterin reductase (NADP+) activity"/>
    <property type="evidence" value="ECO:0007669"/>
    <property type="project" value="TreeGrafter"/>
</dbReference>
<dbReference type="OMA" id="GFAQECP"/>
<evidence type="ECO:0000256" key="2">
    <source>
        <dbReference type="ARBA" id="ARBA00022490"/>
    </source>
</evidence>
<gene>
    <name evidence="5" type="ORF">HPLM_LOCUS5609</name>
</gene>
<dbReference type="PRINTS" id="PR00081">
    <property type="entry name" value="GDHRDH"/>
</dbReference>
<dbReference type="GO" id="GO:0006729">
    <property type="term" value="P:tetrahydrobiopterin biosynthetic process"/>
    <property type="evidence" value="ECO:0007669"/>
    <property type="project" value="TreeGrafter"/>
</dbReference>
<dbReference type="Pfam" id="PF00106">
    <property type="entry name" value="adh_short"/>
    <property type="match status" value="1"/>
</dbReference>
<proteinExistence type="predicted"/>
<sequence>MVLNEKRVLTVVSGASRGIGKEIAIQVSKRVAPNSVFLLTARNEATLLQIKQGILNSSEKAQVWIVVCDMGSFNDDAINTFTEVLEEIKGTGPFDSAFIFHNCGTVGDVSKRCTELSNPDQWHNFLSVNLVAMVQFNNLLLKTITQEVAKERFIVNITSLVAIQGFPSLTQYSVGKAAREAFFRGLAVEDDSIKVFNYAPGPVETAMHDVIAKQSFDEGIRAVFSQNTSLTHDAHRACLTTTQTVEKMLKHLEENKFQSGARIDYFDDEM</sequence>
<evidence type="ECO:0000256" key="4">
    <source>
        <dbReference type="ARBA" id="ARBA00023002"/>
    </source>
</evidence>
<evidence type="ECO:0000256" key="1">
    <source>
        <dbReference type="ARBA" id="ARBA00004496"/>
    </source>
</evidence>
<dbReference type="InterPro" id="IPR036291">
    <property type="entry name" value="NAD(P)-bd_dom_sf"/>
</dbReference>
<dbReference type="OrthoDB" id="153074at2759"/>
<protein>
    <submittedName>
        <fullName evidence="7">Sepiapterin reductase</fullName>
    </submittedName>
</protein>
<evidence type="ECO:0000313" key="5">
    <source>
        <dbReference type="EMBL" id="VDO26536.1"/>
    </source>
</evidence>
<dbReference type="Proteomes" id="UP000268014">
    <property type="component" value="Unassembled WGS sequence"/>
</dbReference>